<dbReference type="PANTHER" id="PTHR30204:SF98">
    <property type="entry name" value="HTH-TYPE TRANSCRIPTIONAL REGULATOR ADHR"/>
    <property type="match status" value="1"/>
</dbReference>
<feature type="domain" description="HTH merR-type" evidence="2">
    <location>
        <begin position="1"/>
        <end position="69"/>
    </location>
</feature>
<dbReference type="Proteomes" id="UP000037749">
    <property type="component" value="Unassembled WGS sequence"/>
</dbReference>
<protein>
    <submittedName>
        <fullName evidence="3">MerR family transcriptional regulator</fullName>
    </submittedName>
</protein>
<dbReference type="AlphaFoldDB" id="A0A0M9DEF4"/>
<evidence type="ECO:0000259" key="2">
    <source>
        <dbReference type="PROSITE" id="PS50937"/>
    </source>
</evidence>
<dbReference type="PATRIC" id="fig|148814.9.peg.173"/>
<dbReference type="PANTHER" id="PTHR30204">
    <property type="entry name" value="REDOX-CYCLING DRUG-SENSING TRANSCRIPTIONAL ACTIVATOR SOXR"/>
    <property type="match status" value="1"/>
</dbReference>
<gene>
    <name evidence="3" type="ORF">RZ72_06700</name>
</gene>
<sequence length="126" mass="15123">MNINEVSKKLDISKDTLRYWEKIGLLPPVKRNASGYRDYSDRDANWVYYIKALRNAGMSIERLLEFVHLYLKDIDDLDRRKELLIEQRKELLAEVAKRQETIDYLTYKIDHFEEHVMNQNDESKGE</sequence>
<dbReference type="CDD" id="cd01109">
    <property type="entry name" value="HTH_YyaN"/>
    <property type="match status" value="1"/>
</dbReference>
<dbReference type="InterPro" id="IPR000551">
    <property type="entry name" value="MerR-type_HTH_dom"/>
</dbReference>
<dbReference type="PROSITE" id="PS50937">
    <property type="entry name" value="HTH_MERR_2"/>
    <property type="match status" value="1"/>
</dbReference>
<dbReference type="SUPFAM" id="SSF46955">
    <property type="entry name" value="Putative DNA-binding domain"/>
    <property type="match status" value="1"/>
</dbReference>
<keyword evidence="1" id="KW-0238">DNA-binding</keyword>
<dbReference type="Pfam" id="PF13411">
    <property type="entry name" value="MerR_1"/>
    <property type="match status" value="1"/>
</dbReference>
<dbReference type="Gene3D" id="1.10.1660.10">
    <property type="match status" value="1"/>
</dbReference>
<name>A0A0M9DEF4_9LACO</name>
<dbReference type="PRINTS" id="PR00040">
    <property type="entry name" value="HTHMERR"/>
</dbReference>
<accession>A0A0M9DEF4</accession>
<reference evidence="3 4" key="1">
    <citation type="journal article" date="2015" name="Genome Biol. Evol.">
        <title>Functionally Structured Genomes in Lactobacillus kunkeei Colonizing the Honey Crop and Food Products of Honeybees and Stingless Bees.</title>
        <authorList>
            <person name="Tamarit D."/>
            <person name="Ellegaard K.M."/>
            <person name="Wikander J."/>
            <person name="Olofsson T."/>
            <person name="Vasquez A."/>
            <person name="Andersson S.G."/>
        </authorList>
    </citation>
    <scope>NUCLEOTIDE SEQUENCE [LARGE SCALE GENOMIC DNA]</scope>
    <source>
        <strain evidence="3 4">LAla</strain>
    </source>
</reference>
<dbReference type="InterPro" id="IPR009061">
    <property type="entry name" value="DNA-bd_dom_put_sf"/>
</dbReference>
<evidence type="ECO:0000313" key="4">
    <source>
        <dbReference type="Proteomes" id="UP000037749"/>
    </source>
</evidence>
<dbReference type="SMART" id="SM00422">
    <property type="entry name" value="HTH_MERR"/>
    <property type="match status" value="1"/>
</dbReference>
<dbReference type="InterPro" id="IPR047057">
    <property type="entry name" value="MerR_fam"/>
</dbReference>
<proteinExistence type="predicted"/>
<organism evidence="3 4">
    <name type="scientific">Apilactobacillus kunkeei</name>
    <dbReference type="NCBI Taxonomy" id="148814"/>
    <lineage>
        <taxon>Bacteria</taxon>
        <taxon>Bacillati</taxon>
        <taxon>Bacillota</taxon>
        <taxon>Bacilli</taxon>
        <taxon>Lactobacillales</taxon>
        <taxon>Lactobacillaceae</taxon>
        <taxon>Apilactobacillus</taxon>
    </lineage>
</organism>
<dbReference type="RefSeq" id="WP_053796185.1">
    <property type="nucleotide sequence ID" value="NZ_JXCZ01000006.1"/>
</dbReference>
<dbReference type="GO" id="GO:0003677">
    <property type="term" value="F:DNA binding"/>
    <property type="evidence" value="ECO:0007669"/>
    <property type="project" value="UniProtKB-KW"/>
</dbReference>
<evidence type="ECO:0000313" key="3">
    <source>
        <dbReference type="EMBL" id="KOY79772.1"/>
    </source>
</evidence>
<comment type="caution">
    <text evidence="3">The sequence shown here is derived from an EMBL/GenBank/DDBJ whole genome shotgun (WGS) entry which is preliminary data.</text>
</comment>
<dbReference type="GO" id="GO:0003700">
    <property type="term" value="F:DNA-binding transcription factor activity"/>
    <property type="evidence" value="ECO:0007669"/>
    <property type="project" value="InterPro"/>
</dbReference>
<dbReference type="EMBL" id="JXCZ01000006">
    <property type="protein sequence ID" value="KOY79772.1"/>
    <property type="molecule type" value="Genomic_DNA"/>
</dbReference>
<evidence type="ECO:0000256" key="1">
    <source>
        <dbReference type="ARBA" id="ARBA00023125"/>
    </source>
</evidence>